<proteinExistence type="predicted"/>
<name>A0A1H4JV39_9MICO</name>
<feature type="transmembrane region" description="Helical" evidence="1">
    <location>
        <begin position="244"/>
        <end position="265"/>
    </location>
</feature>
<keyword evidence="1" id="KW-0812">Transmembrane</keyword>
<gene>
    <name evidence="2" type="ORF">SAMN04489806_0869</name>
</gene>
<feature type="transmembrane region" description="Helical" evidence="1">
    <location>
        <begin position="183"/>
        <end position="200"/>
    </location>
</feature>
<evidence type="ECO:0000313" key="3">
    <source>
        <dbReference type="Proteomes" id="UP000199183"/>
    </source>
</evidence>
<dbReference type="AlphaFoldDB" id="A0A1H4JV39"/>
<dbReference type="Proteomes" id="UP000199183">
    <property type="component" value="Unassembled WGS sequence"/>
</dbReference>
<evidence type="ECO:0008006" key="4">
    <source>
        <dbReference type="Google" id="ProtNLM"/>
    </source>
</evidence>
<evidence type="ECO:0000313" key="2">
    <source>
        <dbReference type="EMBL" id="SEB49866.1"/>
    </source>
</evidence>
<protein>
    <recommendedName>
        <fullName evidence="4">ABC-2 family transporter protein</fullName>
    </recommendedName>
</protein>
<keyword evidence="1" id="KW-0472">Membrane</keyword>
<feature type="transmembrane region" description="Helical" evidence="1">
    <location>
        <begin position="63"/>
        <end position="86"/>
    </location>
</feature>
<accession>A0A1H4JV39</accession>
<reference evidence="2 3" key="1">
    <citation type="submission" date="2016-10" db="EMBL/GenBank/DDBJ databases">
        <authorList>
            <person name="de Groot N.N."/>
        </authorList>
    </citation>
    <scope>NUCLEOTIDE SEQUENCE [LARGE SCALE GENOMIC DNA]</scope>
    <source>
        <strain evidence="2 3">DSM 21799</strain>
    </source>
</reference>
<feature type="transmembrane region" description="Helical" evidence="1">
    <location>
        <begin position="114"/>
        <end position="143"/>
    </location>
</feature>
<keyword evidence="3" id="KW-1185">Reference proteome</keyword>
<dbReference type="STRING" id="640635.SAMN04489806_0869"/>
<feature type="transmembrane region" description="Helical" evidence="1">
    <location>
        <begin position="155"/>
        <end position="176"/>
    </location>
</feature>
<organism evidence="2 3">
    <name type="scientific">Paramicrobacterium humi</name>
    <dbReference type="NCBI Taxonomy" id="640635"/>
    <lineage>
        <taxon>Bacteria</taxon>
        <taxon>Bacillati</taxon>
        <taxon>Actinomycetota</taxon>
        <taxon>Actinomycetes</taxon>
        <taxon>Micrococcales</taxon>
        <taxon>Microbacteriaceae</taxon>
        <taxon>Paramicrobacterium</taxon>
    </lineage>
</organism>
<dbReference type="EMBL" id="FNRY01000001">
    <property type="protein sequence ID" value="SEB49866.1"/>
    <property type="molecule type" value="Genomic_DNA"/>
</dbReference>
<evidence type="ECO:0000256" key="1">
    <source>
        <dbReference type="SAM" id="Phobius"/>
    </source>
</evidence>
<keyword evidence="1" id="KW-1133">Transmembrane helix</keyword>
<feature type="transmembrane region" description="Helical" evidence="1">
    <location>
        <begin position="20"/>
        <end position="43"/>
    </location>
</feature>
<sequence>MFIAATRAEFTKVFTTRIWWILLIILFSYVVLLAGGIGALFGATSKGLLGAAQGVEGMPTSGLAPLVYSFGTTVGYVFPFLLGALATTGEFRHQTLTPTFLATPKRGIVLGAKWATLLVIGAFFGVVALLGSVGAGSAVLAAFDIDTALDSGDTWALIARSVLAMALWAAIGVGLGSAVPNQVATVVIVLAFTQFVEPILRSLGTLADWIGDVTKWLPGAASDALVGASFYSLAGAGGGTSLEWWQGGLVLLAIAVVVSVIGWLVTWRRDIT</sequence>